<name>A0A8T0ULK7_PANVG</name>
<comment type="caution">
    <text evidence="2">The sequence shown here is derived from an EMBL/GenBank/DDBJ whole genome shotgun (WGS) entry which is preliminary data.</text>
</comment>
<sequence>MTLRISASSPAAPVVEAAPASAASSRSRVRRQRQQRQRQCPPWSPSGARRWSINSSSSVRELLGSGGVGGSLVRNPGGPTSSAARAVTPGGVSGSCGGGGRWLASAGSRNWSFVGMALSGVFLGPPLGRRAAELQGERGGPWVWAGGCSVVAARPAAGTHSWAGASPVMLRARLSRRAASGDGHRPPASDAGGFGL</sequence>
<feature type="region of interest" description="Disordered" evidence="1">
    <location>
        <begin position="1"/>
        <end position="52"/>
    </location>
</feature>
<dbReference type="AlphaFoldDB" id="A0A8T0ULK7"/>
<evidence type="ECO:0000256" key="1">
    <source>
        <dbReference type="SAM" id="MobiDB-lite"/>
    </source>
</evidence>
<reference evidence="2" key="1">
    <citation type="submission" date="2020-05" db="EMBL/GenBank/DDBJ databases">
        <title>WGS assembly of Panicum virgatum.</title>
        <authorList>
            <person name="Lovell J.T."/>
            <person name="Jenkins J."/>
            <person name="Shu S."/>
            <person name="Juenger T.E."/>
            <person name="Schmutz J."/>
        </authorList>
    </citation>
    <scope>NUCLEOTIDE SEQUENCE</scope>
    <source>
        <strain evidence="2">AP13</strain>
    </source>
</reference>
<dbReference type="Proteomes" id="UP000823388">
    <property type="component" value="Chromosome 3K"/>
</dbReference>
<feature type="region of interest" description="Disordered" evidence="1">
    <location>
        <begin position="176"/>
        <end position="196"/>
    </location>
</feature>
<dbReference type="EMBL" id="CM029041">
    <property type="protein sequence ID" value="KAG2623440.1"/>
    <property type="molecule type" value="Genomic_DNA"/>
</dbReference>
<gene>
    <name evidence="2" type="ORF">PVAP13_3KG060754</name>
</gene>
<keyword evidence="3" id="KW-1185">Reference proteome</keyword>
<feature type="region of interest" description="Disordered" evidence="1">
    <location>
        <begin position="70"/>
        <end position="93"/>
    </location>
</feature>
<feature type="compositionally biased region" description="Basic residues" evidence="1">
    <location>
        <begin position="27"/>
        <end position="36"/>
    </location>
</feature>
<accession>A0A8T0ULK7</accession>
<evidence type="ECO:0000313" key="3">
    <source>
        <dbReference type="Proteomes" id="UP000823388"/>
    </source>
</evidence>
<protein>
    <submittedName>
        <fullName evidence="2">Uncharacterized protein</fullName>
    </submittedName>
</protein>
<organism evidence="2 3">
    <name type="scientific">Panicum virgatum</name>
    <name type="common">Blackwell switchgrass</name>
    <dbReference type="NCBI Taxonomy" id="38727"/>
    <lineage>
        <taxon>Eukaryota</taxon>
        <taxon>Viridiplantae</taxon>
        <taxon>Streptophyta</taxon>
        <taxon>Embryophyta</taxon>
        <taxon>Tracheophyta</taxon>
        <taxon>Spermatophyta</taxon>
        <taxon>Magnoliopsida</taxon>
        <taxon>Liliopsida</taxon>
        <taxon>Poales</taxon>
        <taxon>Poaceae</taxon>
        <taxon>PACMAD clade</taxon>
        <taxon>Panicoideae</taxon>
        <taxon>Panicodae</taxon>
        <taxon>Paniceae</taxon>
        <taxon>Panicinae</taxon>
        <taxon>Panicum</taxon>
        <taxon>Panicum sect. Hiantes</taxon>
    </lineage>
</organism>
<proteinExistence type="predicted"/>
<feature type="compositionally biased region" description="Low complexity" evidence="1">
    <location>
        <begin position="1"/>
        <end position="26"/>
    </location>
</feature>
<evidence type="ECO:0000313" key="2">
    <source>
        <dbReference type="EMBL" id="KAG2623440.1"/>
    </source>
</evidence>